<dbReference type="Proteomes" id="UP001208689">
    <property type="component" value="Chromosome"/>
</dbReference>
<dbReference type="PANTHER" id="PTHR36766:SF30">
    <property type="entry name" value="TIR-NBS TYPE DISEASE RESISTANCE PROTEIN-RELATED"/>
    <property type="match status" value="1"/>
</dbReference>
<protein>
    <recommendedName>
        <fullName evidence="3">Leucine-rich repeat domain-containing protein</fullName>
    </recommendedName>
</protein>
<gene>
    <name evidence="1" type="ORF">NEF87_001249</name>
</gene>
<sequence length="205" mass="23887">MDKLELRKICPPFSEMSEEKQQLLMKLHVTINRTRISSNQTQFIVEVDQNNIVRYILIDAGKSYTSPKILELVEEIPLLFPDLLKLYCDITGMWKIPVVWGSLRNLILLRCGNDLGPLQSFPFSSLCNLKYLELWGNFSFLPESIGALQYLEEIHIISCHKLKNLPLFFMHLPSLQNLHIRDCPQLTISKLLYDNLCKQSKFKFD</sequence>
<dbReference type="SUPFAM" id="SSF52058">
    <property type="entry name" value="L domain-like"/>
    <property type="match status" value="1"/>
</dbReference>
<dbReference type="PANTHER" id="PTHR36766">
    <property type="entry name" value="PLANT BROAD-SPECTRUM MILDEW RESISTANCE PROTEIN RPW8"/>
    <property type="match status" value="1"/>
</dbReference>
<accession>A0ABY6HN73</accession>
<reference evidence="1" key="1">
    <citation type="submission" date="2022-09" db="EMBL/GenBank/DDBJ databases">
        <title>Actin cytoskeleton and complex cell architecture in an #Asgard archaeon.</title>
        <authorList>
            <person name="Ponce Toledo R.I."/>
            <person name="Schleper C."/>
            <person name="Rodrigues Oliveira T."/>
            <person name="Wollweber F."/>
            <person name="Xu J."/>
            <person name="Rittmann S."/>
            <person name="Klingl A."/>
            <person name="Pilhofer M."/>
        </authorList>
    </citation>
    <scope>NUCLEOTIDE SEQUENCE</scope>
    <source>
        <strain evidence="1">B-35</strain>
    </source>
</reference>
<keyword evidence="2" id="KW-1185">Reference proteome</keyword>
<organism evidence="1 2">
    <name type="scientific">Candidatus Lokiarchaeum ossiferum</name>
    <dbReference type="NCBI Taxonomy" id="2951803"/>
    <lineage>
        <taxon>Archaea</taxon>
        <taxon>Promethearchaeati</taxon>
        <taxon>Promethearchaeota</taxon>
        <taxon>Promethearchaeia</taxon>
        <taxon>Promethearchaeales</taxon>
        <taxon>Promethearchaeaceae</taxon>
        <taxon>Candidatus Lokiarchaeum</taxon>
    </lineage>
</organism>
<dbReference type="Gene3D" id="3.80.10.10">
    <property type="entry name" value="Ribonuclease Inhibitor"/>
    <property type="match status" value="1"/>
</dbReference>
<dbReference type="InterPro" id="IPR032675">
    <property type="entry name" value="LRR_dom_sf"/>
</dbReference>
<evidence type="ECO:0008006" key="3">
    <source>
        <dbReference type="Google" id="ProtNLM"/>
    </source>
</evidence>
<dbReference type="EMBL" id="CP104013">
    <property type="protein sequence ID" value="UYP44964.1"/>
    <property type="molecule type" value="Genomic_DNA"/>
</dbReference>
<proteinExistence type="predicted"/>
<name>A0ABY6HN73_9ARCH</name>
<evidence type="ECO:0000313" key="2">
    <source>
        <dbReference type="Proteomes" id="UP001208689"/>
    </source>
</evidence>
<evidence type="ECO:0000313" key="1">
    <source>
        <dbReference type="EMBL" id="UYP44964.1"/>
    </source>
</evidence>